<evidence type="ECO:0000256" key="10">
    <source>
        <dbReference type="ARBA" id="ARBA00023004"/>
    </source>
</evidence>
<evidence type="ECO:0000256" key="9">
    <source>
        <dbReference type="ARBA" id="ARBA00022833"/>
    </source>
</evidence>
<dbReference type="InterPro" id="IPR001623">
    <property type="entry name" value="DnaJ_domain"/>
</dbReference>
<organism evidence="14 15">
    <name type="scientific">Immersiella caudata</name>
    <dbReference type="NCBI Taxonomy" id="314043"/>
    <lineage>
        <taxon>Eukaryota</taxon>
        <taxon>Fungi</taxon>
        <taxon>Dikarya</taxon>
        <taxon>Ascomycota</taxon>
        <taxon>Pezizomycotina</taxon>
        <taxon>Sordariomycetes</taxon>
        <taxon>Sordariomycetidae</taxon>
        <taxon>Sordariales</taxon>
        <taxon>Lasiosphaeriaceae</taxon>
        <taxon>Immersiella</taxon>
    </lineage>
</organism>
<dbReference type="Pfam" id="PF00226">
    <property type="entry name" value="DnaJ"/>
    <property type="match status" value="1"/>
</dbReference>
<dbReference type="Gene3D" id="3.10.660.10">
    <property type="entry name" value="DPH Zinc finger"/>
    <property type="match status" value="1"/>
</dbReference>
<comment type="similarity">
    <text evidence="5">Belongs to the DPH4 family.</text>
</comment>
<dbReference type="PANTHER" id="PTHR21454">
    <property type="entry name" value="DPH3 HOMOLOG-RELATED"/>
    <property type="match status" value="1"/>
</dbReference>
<dbReference type="AlphaFoldDB" id="A0AA40CC06"/>
<evidence type="ECO:0000313" key="14">
    <source>
        <dbReference type="EMBL" id="KAK0632842.1"/>
    </source>
</evidence>
<evidence type="ECO:0000256" key="6">
    <source>
        <dbReference type="ARBA" id="ARBA00021797"/>
    </source>
</evidence>
<dbReference type="SUPFAM" id="SSF144217">
    <property type="entry name" value="CSL zinc finger"/>
    <property type="match status" value="1"/>
</dbReference>
<evidence type="ECO:0000259" key="12">
    <source>
        <dbReference type="PROSITE" id="PS50076"/>
    </source>
</evidence>
<name>A0AA40CC06_9PEZI</name>
<evidence type="ECO:0000256" key="7">
    <source>
        <dbReference type="ARBA" id="ARBA00022490"/>
    </source>
</evidence>
<dbReference type="Gene3D" id="1.10.287.110">
    <property type="entry name" value="DnaJ domain"/>
    <property type="match status" value="1"/>
</dbReference>
<evidence type="ECO:0000256" key="3">
    <source>
        <dbReference type="ARBA" id="ARBA00004496"/>
    </source>
</evidence>
<evidence type="ECO:0000256" key="5">
    <source>
        <dbReference type="ARBA" id="ARBA00006169"/>
    </source>
</evidence>
<protein>
    <recommendedName>
        <fullName evidence="6">Diphthamide biosynthesis protein 4</fullName>
    </recommendedName>
</protein>
<evidence type="ECO:0000256" key="8">
    <source>
        <dbReference type="ARBA" id="ARBA00022723"/>
    </source>
</evidence>
<keyword evidence="10" id="KW-0408">Iron</keyword>
<reference evidence="14" key="1">
    <citation type="submission" date="2023-06" db="EMBL/GenBank/DDBJ databases">
        <title>Genome-scale phylogeny and comparative genomics of the fungal order Sordariales.</title>
        <authorList>
            <consortium name="Lawrence Berkeley National Laboratory"/>
            <person name="Hensen N."/>
            <person name="Bonometti L."/>
            <person name="Westerberg I."/>
            <person name="Brannstrom I.O."/>
            <person name="Guillou S."/>
            <person name="Cros-Aarteil S."/>
            <person name="Calhoun S."/>
            <person name="Haridas S."/>
            <person name="Kuo A."/>
            <person name="Mondo S."/>
            <person name="Pangilinan J."/>
            <person name="Riley R."/>
            <person name="Labutti K."/>
            <person name="Andreopoulos B."/>
            <person name="Lipzen A."/>
            <person name="Chen C."/>
            <person name="Yanf M."/>
            <person name="Daum C."/>
            <person name="Ng V."/>
            <person name="Clum A."/>
            <person name="Steindorff A."/>
            <person name="Ohm R."/>
            <person name="Martin F."/>
            <person name="Silar P."/>
            <person name="Natvig D."/>
            <person name="Lalanne C."/>
            <person name="Gautier V."/>
            <person name="Ament-Velasquez S.L."/>
            <person name="Kruys A."/>
            <person name="Hutchinson M.I."/>
            <person name="Powell A.J."/>
            <person name="Barry K."/>
            <person name="Miller A.N."/>
            <person name="Grigoriev I.V."/>
            <person name="Debuchy R."/>
            <person name="Gladieux P."/>
            <person name="Thoren M.H."/>
            <person name="Johannesson H."/>
        </authorList>
    </citation>
    <scope>NUCLEOTIDE SEQUENCE</scope>
    <source>
        <strain evidence="14">CBS 606.72</strain>
    </source>
</reference>
<dbReference type="InterPro" id="IPR044248">
    <property type="entry name" value="DPH3/4-like"/>
</dbReference>
<keyword evidence="8" id="KW-0479">Metal-binding</keyword>
<gene>
    <name evidence="14" type="ORF">B0T14DRAFT_533170</name>
</gene>
<dbReference type="GO" id="GO:0005634">
    <property type="term" value="C:nucleus"/>
    <property type="evidence" value="ECO:0007669"/>
    <property type="project" value="UniProtKB-SubCell"/>
</dbReference>
<dbReference type="SUPFAM" id="SSF46565">
    <property type="entry name" value="Chaperone J-domain"/>
    <property type="match status" value="1"/>
</dbReference>
<dbReference type="GO" id="GO:0046872">
    <property type="term" value="F:metal ion binding"/>
    <property type="evidence" value="ECO:0007669"/>
    <property type="project" value="UniProtKB-KW"/>
</dbReference>
<comment type="caution">
    <text evidence="14">The sequence shown here is derived from an EMBL/GenBank/DDBJ whole genome shotgun (WGS) entry which is preliminary data.</text>
</comment>
<proteinExistence type="inferred from homology"/>
<evidence type="ECO:0000256" key="4">
    <source>
        <dbReference type="ARBA" id="ARBA00005156"/>
    </source>
</evidence>
<dbReference type="Pfam" id="PF05207">
    <property type="entry name" value="Zn_ribbon_CSL"/>
    <property type="match status" value="1"/>
</dbReference>
<feature type="domain" description="J" evidence="12">
    <location>
        <begin position="8"/>
        <end position="85"/>
    </location>
</feature>
<dbReference type="PANTHER" id="PTHR21454:SF46">
    <property type="entry name" value="DIPHTHAMIDE BIOSYNTHESIS PROTEIN 4"/>
    <property type="match status" value="1"/>
</dbReference>
<keyword evidence="9" id="KW-0862">Zinc</keyword>
<keyword evidence="7" id="KW-0963">Cytoplasm</keyword>
<evidence type="ECO:0000256" key="2">
    <source>
        <dbReference type="ARBA" id="ARBA00004123"/>
    </source>
</evidence>
<keyword evidence="11" id="KW-0539">Nucleus</keyword>
<feature type="domain" description="DPH-type MB" evidence="13">
    <location>
        <begin position="102"/>
        <end position="164"/>
    </location>
</feature>
<evidence type="ECO:0000313" key="15">
    <source>
        <dbReference type="Proteomes" id="UP001175000"/>
    </source>
</evidence>
<dbReference type="InterPro" id="IPR007872">
    <property type="entry name" value="DPH_MB_dom"/>
</dbReference>
<accession>A0AA40CC06</accession>
<evidence type="ECO:0000256" key="1">
    <source>
        <dbReference type="ARBA" id="ARBA00003474"/>
    </source>
</evidence>
<sequence length="185" mass="20406">MSATNPPTYYEILNLSSLTTSQQPNPSQFIKRAYRRALLSHHPDKKSTNATPSATASPTFTIDQISAAYAILSNTTSRASYDKLLLTTSSSTTPLPSQFQTGIETIDLDDLEYDTSKEEWYRPCRCGNARGYRFGEADLEDSADLGELMVGCVDCSLWLRVQFAVMADEEELVGEDVNQVRVGGS</sequence>
<dbReference type="SMART" id="SM00271">
    <property type="entry name" value="DnaJ"/>
    <property type="match status" value="1"/>
</dbReference>
<dbReference type="EMBL" id="JAULSU010000001">
    <property type="protein sequence ID" value="KAK0632842.1"/>
    <property type="molecule type" value="Genomic_DNA"/>
</dbReference>
<dbReference type="GO" id="GO:0005737">
    <property type="term" value="C:cytoplasm"/>
    <property type="evidence" value="ECO:0007669"/>
    <property type="project" value="UniProtKB-SubCell"/>
</dbReference>
<dbReference type="InterPro" id="IPR036869">
    <property type="entry name" value="J_dom_sf"/>
</dbReference>
<evidence type="ECO:0000259" key="13">
    <source>
        <dbReference type="PROSITE" id="PS51074"/>
    </source>
</evidence>
<dbReference type="PROSITE" id="PS50076">
    <property type="entry name" value="DNAJ_2"/>
    <property type="match status" value="1"/>
</dbReference>
<dbReference type="GO" id="GO:0017183">
    <property type="term" value="P:protein histidyl modification to diphthamide"/>
    <property type="evidence" value="ECO:0007669"/>
    <property type="project" value="InterPro"/>
</dbReference>
<dbReference type="InterPro" id="IPR036671">
    <property type="entry name" value="DPH_MB_sf"/>
</dbReference>
<evidence type="ECO:0000256" key="11">
    <source>
        <dbReference type="ARBA" id="ARBA00023242"/>
    </source>
</evidence>
<keyword evidence="15" id="KW-1185">Reference proteome</keyword>
<dbReference type="Proteomes" id="UP001175000">
    <property type="component" value="Unassembled WGS sequence"/>
</dbReference>
<dbReference type="CDD" id="cd06257">
    <property type="entry name" value="DnaJ"/>
    <property type="match status" value="1"/>
</dbReference>
<comment type="subcellular location">
    <subcellularLocation>
        <location evidence="3">Cytoplasm</location>
    </subcellularLocation>
    <subcellularLocation>
        <location evidence="2">Nucleus</location>
    </subcellularLocation>
</comment>
<dbReference type="PROSITE" id="PS51074">
    <property type="entry name" value="DPH_MB"/>
    <property type="match status" value="1"/>
</dbReference>
<comment type="pathway">
    <text evidence="4">Protein modification; peptidyl-diphthamide biosynthesis.</text>
</comment>
<comment type="function">
    <text evidence="1">Required for the first step of diphthamide biosynthesis, the transfer of 3-amino-3-carboxypropyl from S-adenosyl-L-methionine to a histidine residue. Diphthamide is a post-translational modification of histidine which occurs in elongation factor 2.</text>
</comment>